<evidence type="ECO:0000313" key="1">
    <source>
        <dbReference type="EMBL" id="OAM89744.1"/>
    </source>
</evidence>
<reference evidence="1 2" key="1">
    <citation type="submission" date="2016-01" db="EMBL/GenBank/DDBJ databases">
        <title>High potential of lignocellulose degradation of a new Verrucomicrobia species.</title>
        <authorList>
            <person name="Wang Y."/>
            <person name="Shi Y."/>
            <person name="Qiu Z."/>
            <person name="Liu S."/>
            <person name="Yang H."/>
        </authorList>
    </citation>
    <scope>NUCLEOTIDE SEQUENCE [LARGE SCALE GENOMIC DNA]</scope>
    <source>
        <strain evidence="1 2">TSB47</strain>
    </source>
</reference>
<gene>
    <name evidence="1" type="ORF">AW736_10435</name>
</gene>
<evidence type="ECO:0000313" key="2">
    <source>
        <dbReference type="Proteomes" id="UP000078486"/>
    </source>
</evidence>
<dbReference type="EMBL" id="LRRQ01000076">
    <property type="protein sequence ID" value="OAM89744.1"/>
    <property type="molecule type" value="Genomic_DNA"/>
</dbReference>
<organism evidence="1 2">
    <name type="scientific">Termitidicoccus mucosus</name>
    <dbReference type="NCBI Taxonomy" id="1184151"/>
    <lineage>
        <taxon>Bacteria</taxon>
        <taxon>Pseudomonadati</taxon>
        <taxon>Verrucomicrobiota</taxon>
        <taxon>Opitutia</taxon>
        <taxon>Opitutales</taxon>
        <taxon>Opitutaceae</taxon>
        <taxon>Termitidicoccus</taxon>
    </lineage>
</organism>
<protein>
    <submittedName>
        <fullName evidence="1">Uncharacterized protein</fullName>
    </submittedName>
</protein>
<dbReference type="Proteomes" id="UP000078486">
    <property type="component" value="Unassembled WGS sequence"/>
</dbReference>
<dbReference type="AlphaFoldDB" id="A0A178IIK1"/>
<accession>A0A178IIK1</accession>
<proteinExistence type="predicted"/>
<keyword evidence="2" id="KW-1185">Reference proteome</keyword>
<name>A0A178IIK1_9BACT</name>
<sequence>MVAARHLFMIMLSVPGNVGEPVGLVRIGPVITCITYIIMNISAGRGHGLVGDGRDRQLECLVNLPREEADFRLLEMISLLGDYAARACEQEDIEGKE</sequence>
<comment type="caution">
    <text evidence="1">The sequence shown here is derived from an EMBL/GenBank/DDBJ whole genome shotgun (WGS) entry which is preliminary data.</text>
</comment>